<evidence type="ECO:0000313" key="2">
    <source>
        <dbReference type="Proteomes" id="UP000805193"/>
    </source>
</evidence>
<organism evidence="1 2">
    <name type="scientific">Ixodes persulcatus</name>
    <name type="common">Taiga tick</name>
    <dbReference type="NCBI Taxonomy" id="34615"/>
    <lineage>
        <taxon>Eukaryota</taxon>
        <taxon>Metazoa</taxon>
        <taxon>Ecdysozoa</taxon>
        <taxon>Arthropoda</taxon>
        <taxon>Chelicerata</taxon>
        <taxon>Arachnida</taxon>
        <taxon>Acari</taxon>
        <taxon>Parasitiformes</taxon>
        <taxon>Ixodida</taxon>
        <taxon>Ixodoidea</taxon>
        <taxon>Ixodidae</taxon>
        <taxon>Ixodinae</taxon>
        <taxon>Ixodes</taxon>
    </lineage>
</organism>
<name>A0AC60QXD8_IXOPE</name>
<accession>A0AC60QXD8</accession>
<protein>
    <submittedName>
        <fullName evidence="1">Uncharacterized protein</fullName>
    </submittedName>
</protein>
<sequence length="379" mass="42856">MAHVKPDYLNSLPEPERQRYRDKLCADGVTFDDPYDINKACWSSDVKLLPPTSMAHVVIYLVFSPSQFTADTVQAYKSLEAYNYIESGFVRECKLWKPQGAAVCFLRAKVMPSQRATTEPHDAWVCLSNASGGAQMVPLDEINLCKPGKPARRIPKEPDHVAAAYTPGDDALFRRLQEVNPQAAVLRSIPKLNAEDTDSASEDEETYSLLRSLVDCVLQRRPDVCTEGMQWGRDNEPKAKREYRLFMERNHNDFKLEEIGFVIDTRDSFIGASPDGIWSCSCHGVGILEVKCPAVLKEPGTPITRVDCLNDNLELPTFHKYYTQVQTQLHVCRKSVAHFVVWGPDDLHVQEVAYDKAFFAPILSKARQFWAKHIAPEHV</sequence>
<comment type="caution">
    <text evidence="1">The sequence shown here is derived from an EMBL/GenBank/DDBJ whole genome shotgun (WGS) entry which is preliminary data.</text>
</comment>
<dbReference type="EMBL" id="JABSTQ010002137">
    <property type="protein sequence ID" value="KAG0444356.1"/>
    <property type="molecule type" value="Genomic_DNA"/>
</dbReference>
<keyword evidence="2" id="KW-1185">Reference proteome</keyword>
<gene>
    <name evidence="1" type="ORF">HPB47_013889</name>
</gene>
<dbReference type="Proteomes" id="UP000805193">
    <property type="component" value="Unassembled WGS sequence"/>
</dbReference>
<reference evidence="1 2" key="1">
    <citation type="journal article" date="2020" name="Cell">
        <title>Large-Scale Comparative Analyses of Tick Genomes Elucidate Their Genetic Diversity and Vector Capacities.</title>
        <authorList>
            <consortium name="Tick Genome and Microbiome Consortium (TIGMIC)"/>
            <person name="Jia N."/>
            <person name="Wang J."/>
            <person name="Shi W."/>
            <person name="Du L."/>
            <person name="Sun Y."/>
            <person name="Zhan W."/>
            <person name="Jiang J.F."/>
            <person name="Wang Q."/>
            <person name="Zhang B."/>
            <person name="Ji P."/>
            <person name="Bell-Sakyi L."/>
            <person name="Cui X.M."/>
            <person name="Yuan T.T."/>
            <person name="Jiang B.G."/>
            <person name="Yang W.F."/>
            <person name="Lam T.T."/>
            <person name="Chang Q.C."/>
            <person name="Ding S.J."/>
            <person name="Wang X.J."/>
            <person name="Zhu J.G."/>
            <person name="Ruan X.D."/>
            <person name="Zhao L."/>
            <person name="Wei J.T."/>
            <person name="Ye R.Z."/>
            <person name="Que T.C."/>
            <person name="Du C.H."/>
            <person name="Zhou Y.H."/>
            <person name="Cheng J.X."/>
            <person name="Dai P.F."/>
            <person name="Guo W.B."/>
            <person name="Han X.H."/>
            <person name="Huang E.J."/>
            <person name="Li L.F."/>
            <person name="Wei W."/>
            <person name="Gao Y.C."/>
            <person name="Liu J.Z."/>
            <person name="Shao H.Z."/>
            <person name="Wang X."/>
            <person name="Wang C.C."/>
            <person name="Yang T.C."/>
            <person name="Huo Q.B."/>
            <person name="Li W."/>
            <person name="Chen H.Y."/>
            <person name="Chen S.E."/>
            <person name="Zhou L.G."/>
            <person name="Ni X.B."/>
            <person name="Tian J.H."/>
            <person name="Sheng Y."/>
            <person name="Liu T."/>
            <person name="Pan Y.S."/>
            <person name="Xia L.Y."/>
            <person name="Li J."/>
            <person name="Zhao F."/>
            <person name="Cao W.C."/>
        </authorList>
    </citation>
    <scope>NUCLEOTIDE SEQUENCE [LARGE SCALE GENOMIC DNA]</scope>
    <source>
        <strain evidence="1">Iper-2018</strain>
    </source>
</reference>
<proteinExistence type="predicted"/>
<evidence type="ECO:0000313" key="1">
    <source>
        <dbReference type="EMBL" id="KAG0444356.1"/>
    </source>
</evidence>